<dbReference type="PANTHER" id="PTHR31241">
    <property type="entry name" value="DEHYDRATION-RESPONSIVE ELEMENT-BINDING PROTEIN 2C"/>
    <property type="match status" value="1"/>
</dbReference>
<keyword evidence="12" id="KW-1185">Reference proteome</keyword>
<dbReference type="CDD" id="cd00018">
    <property type="entry name" value="AP2"/>
    <property type="match status" value="1"/>
</dbReference>
<feature type="region of interest" description="Disordered" evidence="9">
    <location>
        <begin position="1"/>
        <end position="28"/>
    </location>
</feature>
<evidence type="ECO:0000259" key="10">
    <source>
        <dbReference type="PROSITE" id="PS51032"/>
    </source>
</evidence>
<evidence type="ECO:0000256" key="8">
    <source>
        <dbReference type="ARBA" id="ARBA00024343"/>
    </source>
</evidence>
<evidence type="ECO:0000256" key="6">
    <source>
        <dbReference type="ARBA" id="ARBA00023163"/>
    </source>
</evidence>
<evidence type="ECO:0000256" key="4">
    <source>
        <dbReference type="ARBA" id="ARBA00023125"/>
    </source>
</evidence>
<dbReference type="SUPFAM" id="SSF54171">
    <property type="entry name" value="DNA-binding domain"/>
    <property type="match status" value="1"/>
</dbReference>
<comment type="caution">
    <text evidence="11">The sequence shown here is derived from an EMBL/GenBank/DDBJ whole genome shotgun (WGS) entry which is preliminary data.</text>
</comment>
<reference evidence="11" key="1">
    <citation type="journal article" date="2023" name="Plant J.">
        <title>Genome sequences and population genomics provide insights into the demographic history, inbreeding, and mutation load of two 'living fossil' tree species of Dipteronia.</title>
        <authorList>
            <person name="Feng Y."/>
            <person name="Comes H.P."/>
            <person name="Chen J."/>
            <person name="Zhu S."/>
            <person name="Lu R."/>
            <person name="Zhang X."/>
            <person name="Li P."/>
            <person name="Qiu J."/>
            <person name="Olsen K.M."/>
            <person name="Qiu Y."/>
        </authorList>
    </citation>
    <scope>NUCLEOTIDE SEQUENCE</scope>
    <source>
        <strain evidence="11">KIB01</strain>
    </source>
</reference>
<evidence type="ECO:0000256" key="2">
    <source>
        <dbReference type="ARBA" id="ARBA00023015"/>
    </source>
</evidence>
<comment type="similarity">
    <text evidence="8">Belongs to the AP2/ERF transcription factor family. ERF subfamily.</text>
</comment>
<dbReference type="GO" id="GO:0006950">
    <property type="term" value="P:response to stress"/>
    <property type="evidence" value="ECO:0007669"/>
    <property type="project" value="TreeGrafter"/>
</dbReference>
<evidence type="ECO:0000256" key="1">
    <source>
        <dbReference type="ARBA" id="ARBA00004123"/>
    </source>
</evidence>
<evidence type="ECO:0000256" key="3">
    <source>
        <dbReference type="ARBA" id="ARBA00023016"/>
    </source>
</evidence>
<evidence type="ECO:0000256" key="7">
    <source>
        <dbReference type="ARBA" id="ARBA00023242"/>
    </source>
</evidence>
<dbReference type="InterPro" id="IPR036955">
    <property type="entry name" value="AP2/ERF_dom_sf"/>
</dbReference>
<dbReference type="SMART" id="SM00380">
    <property type="entry name" value="AP2"/>
    <property type="match status" value="1"/>
</dbReference>
<dbReference type="GO" id="GO:0005634">
    <property type="term" value="C:nucleus"/>
    <property type="evidence" value="ECO:0007669"/>
    <property type="project" value="UniProtKB-SubCell"/>
</dbReference>
<dbReference type="InterPro" id="IPR016177">
    <property type="entry name" value="DNA-bd_dom_sf"/>
</dbReference>
<dbReference type="GO" id="GO:0045893">
    <property type="term" value="P:positive regulation of DNA-templated transcription"/>
    <property type="evidence" value="ECO:0007669"/>
    <property type="project" value="TreeGrafter"/>
</dbReference>
<keyword evidence="3" id="KW-0346">Stress response</keyword>
<organism evidence="11 12">
    <name type="scientific">Dipteronia dyeriana</name>
    <dbReference type="NCBI Taxonomy" id="168575"/>
    <lineage>
        <taxon>Eukaryota</taxon>
        <taxon>Viridiplantae</taxon>
        <taxon>Streptophyta</taxon>
        <taxon>Embryophyta</taxon>
        <taxon>Tracheophyta</taxon>
        <taxon>Spermatophyta</taxon>
        <taxon>Magnoliopsida</taxon>
        <taxon>eudicotyledons</taxon>
        <taxon>Gunneridae</taxon>
        <taxon>Pentapetalae</taxon>
        <taxon>rosids</taxon>
        <taxon>malvids</taxon>
        <taxon>Sapindales</taxon>
        <taxon>Sapindaceae</taxon>
        <taxon>Hippocastanoideae</taxon>
        <taxon>Acereae</taxon>
        <taxon>Dipteronia</taxon>
    </lineage>
</organism>
<dbReference type="Pfam" id="PF00847">
    <property type="entry name" value="AP2"/>
    <property type="match status" value="1"/>
</dbReference>
<keyword evidence="5" id="KW-0010">Activator</keyword>
<keyword evidence="7" id="KW-0539">Nucleus</keyword>
<evidence type="ECO:0000313" key="11">
    <source>
        <dbReference type="EMBL" id="KAK2636531.1"/>
    </source>
</evidence>
<gene>
    <name evidence="11" type="ORF">Ddye_031323</name>
</gene>
<dbReference type="PRINTS" id="PR00367">
    <property type="entry name" value="ETHRSPELEMNT"/>
</dbReference>
<evidence type="ECO:0000313" key="12">
    <source>
        <dbReference type="Proteomes" id="UP001280121"/>
    </source>
</evidence>
<dbReference type="GO" id="GO:0003700">
    <property type="term" value="F:DNA-binding transcription factor activity"/>
    <property type="evidence" value="ECO:0007669"/>
    <property type="project" value="InterPro"/>
</dbReference>
<dbReference type="PANTHER" id="PTHR31241:SF62">
    <property type="entry name" value="DEHYDRATION-RESPONSIVE ELEMENT-BINDING PROTEIN 2D"/>
    <property type="match status" value="1"/>
</dbReference>
<keyword evidence="2" id="KW-0805">Transcription regulation</keyword>
<evidence type="ECO:0000256" key="5">
    <source>
        <dbReference type="ARBA" id="ARBA00023159"/>
    </source>
</evidence>
<dbReference type="InterPro" id="IPR001471">
    <property type="entry name" value="AP2/ERF_dom"/>
</dbReference>
<feature type="domain" description="AP2/ERF" evidence="10">
    <location>
        <begin position="78"/>
        <end position="135"/>
    </location>
</feature>
<proteinExistence type="inferred from homology"/>
<name>A0AAD9TIR1_9ROSI</name>
<keyword evidence="6" id="KW-0804">Transcription</keyword>
<dbReference type="FunFam" id="3.30.730.10:FF:000001">
    <property type="entry name" value="Ethylene-responsive transcription factor 2"/>
    <property type="match status" value="1"/>
</dbReference>
<dbReference type="AlphaFoldDB" id="A0AAD9TIR1"/>
<dbReference type="GO" id="GO:0000976">
    <property type="term" value="F:transcription cis-regulatory region binding"/>
    <property type="evidence" value="ECO:0007669"/>
    <property type="project" value="TreeGrafter"/>
</dbReference>
<feature type="region of interest" description="Disordered" evidence="9">
    <location>
        <begin position="44"/>
        <end position="70"/>
    </location>
</feature>
<dbReference type="Gene3D" id="3.30.730.10">
    <property type="entry name" value="AP2/ERF domain"/>
    <property type="match status" value="1"/>
</dbReference>
<feature type="compositionally biased region" description="Basic residues" evidence="9">
    <location>
        <begin position="52"/>
        <end position="66"/>
    </location>
</feature>
<dbReference type="EMBL" id="JANJYI010000009">
    <property type="protein sequence ID" value="KAK2636531.1"/>
    <property type="molecule type" value="Genomic_DNA"/>
</dbReference>
<comment type="subcellular location">
    <subcellularLocation>
        <location evidence="1">Nucleus</location>
    </subcellularLocation>
</comment>
<protein>
    <recommendedName>
        <fullName evidence="10">AP2/ERF domain-containing protein</fullName>
    </recommendedName>
</protein>
<sequence length="394" mass="44056">MAVLSDRGGSREFVFDSPMKRKRREGSKVEETIAMWKKHNDFLESTSAGNKPVRKAPAKGSKKGCMKGKGGPDNAGCNYRGVRQRTWGKWVAEIREPNRGKRLWLGTFPTAVQAALSYDTAARAMYGTYARLNLPDVTSSYEEYSKDSESTTTSNCSEVEDCKVKNEGKEGESRVFTQTGAEFASTVKLPVKPKAEDGAVYVGDGEYDSKPVAYVDEHDSKPVVPNEPNFGNAFDIKKEVEDQHMSIEDCGKPVVQNEPNCGNAFDIKKEAENQPMRIEDYGWVDGPEWQTASIDEMFDVNDLLNLIDTNPLSSPVLKDELNYNPTQLGLPDYNRLQDIKPSNWSYQLQNHPDIDLFGNLNHVEQQGALDYGLQFLKSGSEDDNSYMGLSDFCF</sequence>
<evidence type="ECO:0000256" key="9">
    <source>
        <dbReference type="SAM" id="MobiDB-lite"/>
    </source>
</evidence>
<accession>A0AAD9TIR1</accession>
<dbReference type="PROSITE" id="PS51032">
    <property type="entry name" value="AP2_ERF"/>
    <property type="match status" value="1"/>
</dbReference>
<dbReference type="Proteomes" id="UP001280121">
    <property type="component" value="Unassembled WGS sequence"/>
</dbReference>
<keyword evidence="4" id="KW-0238">DNA-binding</keyword>